<dbReference type="AlphaFoldDB" id="A0A2K8L694"/>
<name>A0A2K8L694_9PROT</name>
<dbReference type="NCBIfam" id="NF008758">
    <property type="entry name" value="PRK11789.1"/>
    <property type="match status" value="1"/>
</dbReference>
<evidence type="ECO:0000256" key="9">
    <source>
        <dbReference type="ARBA" id="ARBA00022833"/>
    </source>
</evidence>
<dbReference type="Pfam" id="PF01510">
    <property type="entry name" value="Amidase_2"/>
    <property type="match status" value="1"/>
</dbReference>
<keyword evidence="8" id="KW-0378">Hydrolase</keyword>
<dbReference type="InterPro" id="IPR036505">
    <property type="entry name" value="Amidase/PGRP_sf"/>
</dbReference>
<evidence type="ECO:0000256" key="6">
    <source>
        <dbReference type="ARBA" id="ARBA00022490"/>
    </source>
</evidence>
<dbReference type="GO" id="GO:0071555">
    <property type="term" value="P:cell wall organization"/>
    <property type="evidence" value="ECO:0007669"/>
    <property type="project" value="UniProtKB-KW"/>
</dbReference>
<dbReference type="GO" id="GO:0009254">
    <property type="term" value="P:peptidoglycan turnover"/>
    <property type="evidence" value="ECO:0007669"/>
    <property type="project" value="TreeGrafter"/>
</dbReference>
<dbReference type="GO" id="GO:0046872">
    <property type="term" value="F:metal ion binding"/>
    <property type="evidence" value="ECO:0007669"/>
    <property type="project" value="UniProtKB-KW"/>
</dbReference>
<evidence type="ECO:0000313" key="14">
    <source>
        <dbReference type="EMBL" id="ATX82845.1"/>
    </source>
</evidence>
<evidence type="ECO:0000256" key="12">
    <source>
        <dbReference type="ARBA" id="ARBA00042615"/>
    </source>
</evidence>
<evidence type="ECO:0000313" key="15">
    <source>
        <dbReference type="Proteomes" id="UP000231637"/>
    </source>
</evidence>
<organism evidence="14 15">
    <name type="scientific">Mariprofundus ferrinatatus</name>
    <dbReference type="NCBI Taxonomy" id="1921087"/>
    <lineage>
        <taxon>Bacteria</taxon>
        <taxon>Pseudomonadati</taxon>
        <taxon>Pseudomonadota</taxon>
        <taxon>Candidatius Mariprofundia</taxon>
        <taxon>Mariprofundales</taxon>
        <taxon>Mariprofundaceae</taxon>
        <taxon>Mariprofundus</taxon>
    </lineage>
</organism>
<reference evidence="14 15" key="1">
    <citation type="submission" date="2016-12" db="EMBL/GenBank/DDBJ databases">
        <title>Isolation and genomic insights into novel planktonic Zetaproteobacteria from stratified waters of the Chesapeake Bay.</title>
        <authorList>
            <person name="McAllister S.M."/>
            <person name="Kato S."/>
            <person name="Chan C.S."/>
            <person name="Chiu B.K."/>
            <person name="Field E.K."/>
        </authorList>
    </citation>
    <scope>NUCLEOTIDE SEQUENCE [LARGE SCALE GENOMIC DNA]</scope>
    <source>
        <strain evidence="14 15">CP-8</strain>
    </source>
</reference>
<evidence type="ECO:0000256" key="1">
    <source>
        <dbReference type="ARBA" id="ARBA00001561"/>
    </source>
</evidence>
<evidence type="ECO:0000256" key="7">
    <source>
        <dbReference type="ARBA" id="ARBA00022723"/>
    </source>
</evidence>
<comment type="subcellular location">
    <subcellularLocation>
        <location evidence="3">Cytoplasm</location>
    </subcellularLocation>
</comment>
<evidence type="ECO:0000256" key="10">
    <source>
        <dbReference type="ARBA" id="ARBA00023316"/>
    </source>
</evidence>
<keyword evidence="6" id="KW-0963">Cytoplasm</keyword>
<evidence type="ECO:0000256" key="11">
    <source>
        <dbReference type="ARBA" id="ARBA00039257"/>
    </source>
</evidence>
<comment type="catalytic activity">
    <reaction evidence="1">
        <text>Hydrolyzes the link between N-acetylmuramoyl residues and L-amino acid residues in certain cell-wall glycopeptides.</text>
        <dbReference type="EC" id="3.5.1.28"/>
    </reaction>
</comment>
<sequence>MIVLHAVSLPAGKFEPEPVEQLFMGTLDCSSHPSFGDLEGLRVSAHFVVDRKGRVTQFVPCAHRAWHAGVSSWQGREGCNDFSIGIEIIGDEEQPFTQVQYREAARLCRVLMRRYPAIGRDRIVGHSDIAPGRKWDPGRQWQWSRFERSLARIRRMDVEVI</sequence>
<comment type="cofactor">
    <cofactor evidence="2">
        <name>Zn(2+)</name>
        <dbReference type="ChEBI" id="CHEBI:29105"/>
    </cofactor>
</comment>
<accession>A0A2K8L694</accession>
<dbReference type="KEGG" id="mfn:Ga0123462_2008"/>
<keyword evidence="10" id="KW-0961">Cell wall biogenesis/degradation</keyword>
<keyword evidence="9" id="KW-0862">Zinc</keyword>
<proteinExistence type="inferred from homology"/>
<feature type="domain" description="N-acetylmuramoyl-L-alanine amidase" evidence="13">
    <location>
        <begin position="1"/>
        <end position="138"/>
    </location>
</feature>
<evidence type="ECO:0000256" key="5">
    <source>
        <dbReference type="ARBA" id="ARBA00011901"/>
    </source>
</evidence>
<gene>
    <name evidence="14" type="ORF">Ga0123462_2008</name>
</gene>
<evidence type="ECO:0000256" key="8">
    <source>
        <dbReference type="ARBA" id="ARBA00022801"/>
    </source>
</evidence>
<dbReference type="PANTHER" id="PTHR30417:SF4">
    <property type="entry name" value="1,6-ANHYDRO-N-ACETYLMURAMYL-L-ALANINE AMIDASE AMPD"/>
    <property type="match status" value="1"/>
</dbReference>
<dbReference type="EMBL" id="CP018800">
    <property type="protein sequence ID" value="ATX82845.1"/>
    <property type="molecule type" value="Genomic_DNA"/>
</dbReference>
<dbReference type="SMART" id="SM00644">
    <property type="entry name" value="Ami_2"/>
    <property type="match status" value="1"/>
</dbReference>
<dbReference type="Gene3D" id="3.40.80.10">
    <property type="entry name" value="Peptidoglycan recognition protein-like"/>
    <property type="match status" value="1"/>
</dbReference>
<evidence type="ECO:0000256" key="2">
    <source>
        <dbReference type="ARBA" id="ARBA00001947"/>
    </source>
</evidence>
<dbReference type="Proteomes" id="UP000231637">
    <property type="component" value="Chromosome"/>
</dbReference>
<evidence type="ECO:0000259" key="13">
    <source>
        <dbReference type="SMART" id="SM00644"/>
    </source>
</evidence>
<dbReference type="SUPFAM" id="SSF55846">
    <property type="entry name" value="N-acetylmuramoyl-L-alanine amidase-like"/>
    <property type="match status" value="1"/>
</dbReference>
<dbReference type="GO" id="GO:0009253">
    <property type="term" value="P:peptidoglycan catabolic process"/>
    <property type="evidence" value="ECO:0007669"/>
    <property type="project" value="InterPro"/>
</dbReference>
<dbReference type="EC" id="3.5.1.28" evidence="5"/>
<keyword evidence="15" id="KW-1185">Reference proteome</keyword>
<dbReference type="InterPro" id="IPR002502">
    <property type="entry name" value="Amidase_domain"/>
</dbReference>
<keyword evidence="7" id="KW-0479">Metal-binding</keyword>
<dbReference type="InterPro" id="IPR051206">
    <property type="entry name" value="NAMLAA_amidase_2"/>
</dbReference>
<comment type="similarity">
    <text evidence="4">Belongs to the N-acetylmuramoyl-L-alanine amidase 2 family.</text>
</comment>
<evidence type="ECO:0000256" key="4">
    <source>
        <dbReference type="ARBA" id="ARBA00007553"/>
    </source>
</evidence>
<dbReference type="GO" id="GO:0008745">
    <property type="term" value="F:N-acetylmuramoyl-L-alanine amidase activity"/>
    <property type="evidence" value="ECO:0007669"/>
    <property type="project" value="UniProtKB-EC"/>
</dbReference>
<evidence type="ECO:0000256" key="3">
    <source>
        <dbReference type="ARBA" id="ARBA00004496"/>
    </source>
</evidence>
<dbReference type="CDD" id="cd06583">
    <property type="entry name" value="PGRP"/>
    <property type="match status" value="1"/>
</dbReference>
<dbReference type="PANTHER" id="PTHR30417">
    <property type="entry name" value="N-ACETYLMURAMOYL-L-ALANINE AMIDASE AMID"/>
    <property type="match status" value="1"/>
</dbReference>
<dbReference type="GO" id="GO:0005737">
    <property type="term" value="C:cytoplasm"/>
    <property type="evidence" value="ECO:0007669"/>
    <property type="project" value="UniProtKB-SubCell"/>
</dbReference>
<protein>
    <recommendedName>
        <fullName evidence="11">1,6-anhydro-N-acetylmuramyl-L-alanine amidase AmpD</fullName>
        <ecNumber evidence="5">3.5.1.28</ecNumber>
    </recommendedName>
    <alternativeName>
        <fullName evidence="12">N-acetylmuramoyl-L-alanine amidase</fullName>
    </alternativeName>
</protein>